<dbReference type="AlphaFoldDB" id="A0AA88AER0"/>
<dbReference type="GO" id="GO:0009908">
    <property type="term" value="P:flower development"/>
    <property type="evidence" value="ECO:0007669"/>
    <property type="project" value="UniProtKB-KW"/>
</dbReference>
<dbReference type="PANTHER" id="PTHR31791">
    <property type="entry name" value="FRIGIDA-LIKE PROTEIN 3-RELATED"/>
    <property type="match status" value="1"/>
</dbReference>
<feature type="compositionally biased region" description="Polar residues" evidence="6">
    <location>
        <begin position="521"/>
        <end position="531"/>
    </location>
</feature>
<keyword evidence="2 5" id="KW-0217">Developmental protein</keyword>
<evidence type="ECO:0000256" key="3">
    <source>
        <dbReference type="ARBA" id="ARBA00022782"/>
    </source>
</evidence>
<name>A0AA88AER0_FICCA</name>
<dbReference type="Pfam" id="PF07899">
    <property type="entry name" value="Frigida"/>
    <property type="match status" value="1"/>
</dbReference>
<accession>A0AA88AER0</accession>
<keyword evidence="8" id="KW-1185">Reference proteome</keyword>
<dbReference type="InterPro" id="IPR012474">
    <property type="entry name" value="Frigida"/>
</dbReference>
<evidence type="ECO:0000256" key="6">
    <source>
        <dbReference type="SAM" id="MobiDB-lite"/>
    </source>
</evidence>
<organism evidence="7 8">
    <name type="scientific">Ficus carica</name>
    <name type="common">Common fig</name>
    <dbReference type="NCBI Taxonomy" id="3494"/>
    <lineage>
        <taxon>Eukaryota</taxon>
        <taxon>Viridiplantae</taxon>
        <taxon>Streptophyta</taxon>
        <taxon>Embryophyta</taxon>
        <taxon>Tracheophyta</taxon>
        <taxon>Spermatophyta</taxon>
        <taxon>Magnoliopsida</taxon>
        <taxon>eudicotyledons</taxon>
        <taxon>Gunneridae</taxon>
        <taxon>Pentapetalae</taxon>
        <taxon>rosids</taxon>
        <taxon>fabids</taxon>
        <taxon>Rosales</taxon>
        <taxon>Moraceae</taxon>
        <taxon>Ficeae</taxon>
        <taxon>Ficus</taxon>
    </lineage>
</organism>
<sequence length="542" mass="59529">MATELVVNTERVQKFFDDLESQKKVLSTCTQLFKTLTAHFNSLQESLSEKHHSLESKLQALESHSRATLASLADREGSIPERESDAVARIAERKDSALAEFEKRIPANSELSESLKSISRRMDFSGLVKFIVSKRKESVSLRAAIGDALSEAVDPPRLVIDSLEEFVNSKSKKVGVTDMRWACGMLVQALFLEGNSAKKGPRFARSVVDRAAKVLEQWKAQIDNGELGGASPGGMSPGAAEAVMFVQMVVGFRLRKEFDEEFLRRIMMEHAARRDMARLATQLEDKEQMEDIIDELVKNGKEIEAIYFASESGLTERFSPVALLKSFLQKFKKNATDILKKGNNSLAAMEESSNLELNSIKAIIKCVEDHKLESEFSLGNLRKRVAHLEKSKAERKKGSAGSSKPQNKRGHSASSGRGGSGSSSFRPAKAARYSNTYSSFSHRNTNLPAHRSPAAARYSGPYNYPVQSVYDAAAPSPYASTYGVSHAQSPTGVPQQHYSHLVDNMSGAAFRGGGSYNGQTSYGAFDYSNSGPPSYQPSPYPQ</sequence>
<reference evidence="7" key="1">
    <citation type="submission" date="2023-07" db="EMBL/GenBank/DDBJ databases">
        <title>draft genome sequence of fig (Ficus carica).</title>
        <authorList>
            <person name="Takahashi T."/>
            <person name="Nishimura K."/>
        </authorList>
    </citation>
    <scope>NUCLEOTIDE SEQUENCE</scope>
</reference>
<evidence type="ECO:0000313" key="8">
    <source>
        <dbReference type="Proteomes" id="UP001187192"/>
    </source>
</evidence>
<feature type="region of interest" description="Disordered" evidence="6">
    <location>
        <begin position="521"/>
        <end position="542"/>
    </location>
</feature>
<evidence type="ECO:0000256" key="2">
    <source>
        <dbReference type="ARBA" id="ARBA00022473"/>
    </source>
</evidence>
<evidence type="ECO:0000256" key="5">
    <source>
        <dbReference type="RuleBase" id="RU364012"/>
    </source>
</evidence>
<comment type="similarity">
    <text evidence="1 5">Belongs to the Frigida family.</text>
</comment>
<keyword evidence="3 5" id="KW-0221">Differentiation</keyword>
<proteinExistence type="inferred from homology"/>
<dbReference type="GO" id="GO:0030154">
    <property type="term" value="P:cell differentiation"/>
    <property type="evidence" value="ECO:0007669"/>
    <property type="project" value="UniProtKB-KW"/>
</dbReference>
<evidence type="ECO:0000256" key="1">
    <source>
        <dbReference type="ARBA" id="ARBA00008956"/>
    </source>
</evidence>
<gene>
    <name evidence="7" type="ORF">TIFTF001_019657</name>
</gene>
<feature type="region of interest" description="Disordered" evidence="6">
    <location>
        <begin position="389"/>
        <end position="428"/>
    </location>
</feature>
<keyword evidence="4 5" id="KW-0287">Flowering</keyword>
<dbReference type="EMBL" id="BTGU01000034">
    <property type="protein sequence ID" value="GMN50505.1"/>
    <property type="molecule type" value="Genomic_DNA"/>
</dbReference>
<dbReference type="Proteomes" id="UP001187192">
    <property type="component" value="Unassembled WGS sequence"/>
</dbReference>
<protein>
    <recommendedName>
        <fullName evidence="5">FRIGIDA-like protein</fullName>
    </recommendedName>
</protein>
<dbReference type="PANTHER" id="PTHR31791:SF10">
    <property type="entry name" value="FRIGIDA-LIKE PROTEIN"/>
    <property type="match status" value="1"/>
</dbReference>
<comment type="caution">
    <text evidence="7">The sequence shown here is derived from an EMBL/GenBank/DDBJ whole genome shotgun (WGS) entry which is preliminary data.</text>
</comment>
<evidence type="ECO:0000256" key="4">
    <source>
        <dbReference type="ARBA" id="ARBA00023089"/>
    </source>
</evidence>
<evidence type="ECO:0000313" key="7">
    <source>
        <dbReference type="EMBL" id="GMN50505.1"/>
    </source>
</evidence>